<dbReference type="OrthoDB" id="2322499at2759"/>
<name>A0A9P5ZC15_9AGAR</name>
<feature type="compositionally biased region" description="Low complexity" evidence="1">
    <location>
        <begin position="53"/>
        <end position="63"/>
    </location>
</feature>
<organism evidence="3 4">
    <name type="scientific">Pholiota conissans</name>
    <dbReference type="NCBI Taxonomy" id="109636"/>
    <lineage>
        <taxon>Eukaryota</taxon>
        <taxon>Fungi</taxon>
        <taxon>Dikarya</taxon>
        <taxon>Basidiomycota</taxon>
        <taxon>Agaricomycotina</taxon>
        <taxon>Agaricomycetes</taxon>
        <taxon>Agaricomycetidae</taxon>
        <taxon>Agaricales</taxon>
        <taxon>Agaricineae</taxon>
        <taxon>Strophariaceae</taxon>
        <taxon>Pholiota</taxon>
    </lineage>
</organism>
<gene>
    <name evidence="3" type="ORF">BDN70DRAFT_917980</name>
</gene>
<protein>
    <recommendedName>
        <fullName evidence="2">F-box domain-containing protein</fullName>
    </recommendedName>
</protein>
<accession>A0A9P5ZC15</accession>
<evidence type="ECO:0000259" key="2">
    <source>
        <dbReference type="PROSITE" id="PS50181"/>
    </source>
</evidence>
<feature type="domain" description="F-box" evidence="2">
    <location>
        <begin position="107"/>
        <end position="156"/>
    </location>
</feature>
<dbReference type="Pfam" id="PF00646">
    <property type="entry name" value="F-box"/>
    <property type="match status" value="1"/>
</dbReference>
<evidence type="ECO:0000256" key="1">
    <source>
        <dbReference type="SAM" id="MobiDB-lite"/>
    </source>
</evidence>
<feature type="compositionally biased region" description="Polar residues" evidence="1">
    <location>
        <begin position="24"/>
        <end position="34"/>
    </location>
</feature>
<evidence type="ECO:0000313" key="3">
    <source>
        <dbReference type="EMBL" id="KAF9484130.1"/>
    </source>
</evidence>
<dbReference type="InterPro" id="IPR001810">
    <property type="entry name" value="F-box_dom"/>
</dbReference>
<comment type="caution">
    <text evidence="3">The sequence shown here is derived from an EMBL/GenBank/DDBJ whole genome shotgun (WGS) entry which is preliminary data.</text>
</comment>
<dbReference type="AlphaFoldDB" id="A0A9P5ZC15"/>
<dbReference type="PROSITE" id="PS50181">
    <property type="entry name" value="FBOX"/>
    <property type="match status" value="1"/>
</dbReference>
<dbReference type="CDD" id="cd09917">
    <property type="entry name" value="F-box_SF"/>
    <property type="match status" value="1"/>
</dbReference>
<dbReference type="Gene3D" id="1.20.1280.50">
    <property type="match status" value="1"/>
</dbReference>
<evidence type="ECO:0000313" key="4">
    <source>
        <dbReference type="Proteomes" id="UP000807469"/>
    </source>
</evidence>
<sequence length="713" mass="81253">MAPPTPSHLIRQAKSRVESKRRQAPSTHPGNSIPSDDKGAPHPQKRRKSGHTSSASDSVNSSSALFRATQPHYESKGQQQRCKAADCEGLVQYDGAQSKGEKVEELIDRFTELPLDVLFEIFKYLHPFTLLNISYTSKAMRFMLTAGYSTLIWKTAYAKNVHPNYFGHHHKYPPECPPGVDIRHYTSVVFGETCLFCGRSKATTVHWGALTRLCDKCANRKCVNYFNVHHRGFLIDTSCIDDKAYEISKLCWLSIPSSRITNPPGPSEKRVRKNMTFTQPLVSWGDMHLRERNASPQERTKWLKDRLTKEGYKHRDLERMLCNLQNLPLTQASILLNDDGWDIIKNKARAIFETERQRKRRDSMINIYRQRLSFIKDLVKETLKDEPKPWIRPSTSTLAKMEPILSIIKTIKGNDDEDVTKARLVSGAADFIPDFLRAWRSEADEFLCHLLIGKATAATSVDKTVDSTAPLKLATTFFKCRFCTNPISYPRILMHKCLRTGRKITPPDGEEAPIDSDEDKPEHFHGVPNVTEKEVWNKMSRWASPTWHETLQFISVDEAAMKSAKAITETCVEDPDTVTAEAMKDRKVWLECKRCSLPQVKGKARSREIMNRNMAILHDISVHPDDISTQGWSLVTSSPYLAIVEAQEASTFIRRKKEMSHERCRHCDAVMQTPSDAVSHLIRKHKVTLAALQDHLYTHLDTPMEAFACVVKI</sequence>
<proteinExistence type="predicted"/>
<feature type="region of interest" description="Disordered" evidence="1">
    <location>
        <begin position="1"/>
        <end position="63"/>
    </location>
</feature>
<dbReference type="InterPro" id="IPR036047">
    <property type="entry name" value="F-box-like_dom_sf"/>
</dbReference>
<feature type="compositionally biased region" description="Acidic residues" evidence="1">
    <location>
        <begin position="508"/>
        <end position="519"/>
    </location>
</feature>
<dbReference type="SUPFAM" id="SSF81383">
    <property type="entry name" value="F-box domain"/>
    <property type="match status" value="1"/>
</dbReference>
<reference evidence="3" key="1">
    <citation type="submission" date="2020-11" db="EMBL/GenBank/DDBJ databases">
        <authorList>
            <consortium name="DOE Joint Genome Institute"/>
            <person name="Ahrendt S."/>
            <person name="Riley R."/>
            <person name="Andreopoulos W."/>
            <person name="Labutti K."/>
            <person name="Pangilinan J."/>
            <person name="Ruiz-Duenas F.J."/>
            <person name="Barrasa J.M."/>
            <person name="Sanchez-Garcia M."/>
            <person name="Camarero S."/>
            <person name="Miyauchi S."/>
            <person name="Serrano A."/>
            <person name="Linde D."/>
            <person name="Babiker R."/>
            <person name="Drula E."/>
            <person name="Ayuso-Fernandez I."/>
            <person name="Pacheco R."/>
            <person name="Padilla G."/>
            <person name="Ferreira P."/>
            <person name="Barriuso J."/>
            <person name="Kellner H."/>
            <person name="Castanera R."/>
            <person name="Alfaro M."/>
            <person name="Ramirez L."/>
            <person name="Pisabarro A.G."/>
            <person name="Kuo A."/>
            <person name="Tritt A."/>
            <person name="Lipzen A."/>
            <person name="He G."/>
            <person name="Yan M."/>
            <person name="Ng V."/>
            <person name="Cullen D."/>
            <person name="Martin F."/>
            <person name="Rosso M.-N."/>
            <person name="Henrissat B."/>
            <person name="Hibbett D."/>
            <person name="Martinez A.T."/>
            <person name="Grigoriev I.V."/>
        </authorList>
    </citation>
    <scope>NUCLEOTIDE SEQUENCE</scope>
    <source>
        <strain evidence="3">CIRM-BRFM 674</strain>
    </source>
</reference>
<dbReference type="Proteomes" id="UP000807469">
    <property type="component" value="Unassembled WGS sequence"/>
</dbReference>
<dbReference type="EMBL" id="MU155147">
    <property type="protein sequence ID" value="KAF9484130.1"/>
    <property type="molecule type" value="Genomic_DNA"/>
</dbReference>
<keyword evidence="4" id="KW-1185">Reference proteome</keyword>
<feature type="region of interest" description="Disordered" evidence="1">
    <location>
        <begin position="504"/>
        <end position="526"/>
    </location>
</feature>